<evidence type="ECO:0000256" key="1">
    <source>
        <dbReference type="ARBA" id="ARBA00001946"/>
    </source>
</evidence>
<dbReference type="Proteomes" id="UP000809337">
    <property type="component" value="Unassembled WGS sequence"/>
</dbReference>
<dbReference type="RefSeq" id="WP_224557629.1">
    <property type="nucleotide sequence ID" value="NZ_CP086806.1"/>
</dbReference>
<name>A0A9Q2N7K5_9RHOB</name>
<feature type="binding site" evidence="6">
    <location>
        <position position="167"/>
    </location>
    <ligand>
        <name>Mg(2+)</name>
        <dbReference type="ChEBI" id="CHEBI:18420"/>
    </ligand>
</feature>
<evidence type="ECO:0000256" key="4">
    <source>
        <dbReference type="ARBA" id="ARBA00022842"/>
    </source>
</evidence>
<evidence type="ECO:0000256" key="3">
    <source>
        <dbReference type="ARBA" id="ARBA00022723"/>
    </source>
</evidence>
<dbReference type="GO" id="GO:0016829">
    <property type="term" value="F:lyase activity"/>
    <property type="evidence" value="ECO:0007669"/>
    <property type="project" value="UniProtKB-KW"/>
</dbReference>
<dbReference type="InterPro" id="IPR015813">
    <property type="entry name" value="Pyrv/PenolPyrv_kinase-like_dom"/>
</dbReference>
<keyword evidence="8" id="KW-0456">Lyase</keyword>
<comment type="caution">
    <text evidence="8">The sequence shown here is derived from an EMBL/GenBank/DDBJ whole genome shotgun (WGS) entry which is preliminary data.</text>
</comment>
<feature type="domain" description="HpcH/HpaI aldolase/citrate lyase" evidence="7">
    <location>
        <begin position="18"/>
        <end position="255"/>
    </location>
</feature>
<dbReference type="GO" id="GO:0000287">
    <property type="term" value="F:magnesium ion binding"/>
    <property type="evidence" value="ECO:0007669"/>
    <property type="project" value="TreeGrafter"/>
</dbReference>
<dbReference type="PANTHER" id="PTHR32308:SF10">
    <property type="entry name" value="CITRATE LYASE SUBUNIT BETA"/>
    <property type="match status" value="1"/>
</dbReference>
<comment type="similarity">
    <text evidence="2">Belongs to the HpcH/HpaI aldolase family.</text>
</comment>
<evidence type="ECO:0000256" key="5">
    <source>
        <dbReference type="PIRSR" id="PIRSR015582-1"/>
    </source>
</evidence>
<proteinExistence type="inferred from homology"/>
<evidence type="ECO:0000259" key="7">
    <source>
        <dbReference type="Pfam" id="PF03328"/>
    </source>
</evidence>
<sequence>MPHHTNPARPIRVQRSELAVPATSGKFFAKAAQSPADVIFLDLEDAIAPSRKEEARDAAIRALNEVDWGTKTMAVRVNGADTPWGLRDIIKVVTQCPRLDLVLLPKVRTAFDVQFADELIGRLEPERQDDKRIGIEILIETTLGLANVESIAASSPRLEAIIFGVGDYSIELGTCGEVIGAPDPRYVVSPEGRPGETHWNDQWHFAIARIANACRAHGLRAIDGPFANYGDPEAYRASALRGAALGCEGKWAIHPSQLEIANEVFSPSAERVAWARAILEELEAANLKGQGAYGRGAILIDMAVEKVARSILIRHELVAGGSS</sequence>
<dbReference type="GO" id="GO:0006107">
    <property type="term" value="P:oxaloacetate metabolic process"/>
    <property type="evidence" value="ECO:0007669"/>
    <property type="project" value="TreeGrafter"/>
</dbReference>
<evidence type="ECO:0000256" key="6">
    <source>
        <dbReference type="PIRSR" id="PIRSR015582-2"/>
    </source>
</evidence>
<evidence type="ECO:0000256" key="2">
    <source>
        <dbReference type="ARBA" id="ARBA00005568"/>
    </source>
</evidence>
<feature type="binding site" evidence="5">
    <location>
        <position position="76"/>
    </location>
    <ligand>
        <name>substrate</name>
    </ligand>
</feature>
<keyword evidence="4 6" id="KW-0460">Magnesium</keyword>
<evidence type="ECO:0000313" key="9">
    <source>
        <dbReference type="Proteomes" id="UP000809337"/>
    </source>
</evidence>
<feature type="binding site" evidence="6">
    <location>
        <position position="140"/>
    </location>
    <ligand>
        <name>Mg(2+)</name>
        <dbReference type="ChEBI" id="CHEBI:18420"/>
    </ligand>
</feature>
<dbReference type="Gene3D" id="3.20.20.60">
    <property type="entry name" value="Phosphoenolpyruvate-binding domains"/>
    <property type="match status" value="1"/>
</dbReference>
<keyword evidence="3 6" id="KW-0479">Metal-binding</keyword>
<accession>A0A9Q2N7K5</accession>
<feature type="binding site" evidence="5">
    <location>
        <position position="140"/>
    </location>
    <ligand>
        <name>substrate</name>
    </ligand>
</feature>
<dbReference type="Pfam" id="PF03328">
    <property type="entry name" value="HpcH_HpaI"/>
    <property type="match status" value="1"/>
</dbReference>
<dbReference type="InterPro" id="IPR040442">
    <property type="entry name" value="Pyrv_kinase-like_dom_sf"/>
</dbReference>
<organism evidence="8 9">
    <name type="scientific">Pseudosulfitobacter pseudonitzschiae</name>
    <dbReference type="NCBI Taxonomy" id="1402135"/>
    <lineage>
        <taxon>Bacteria</taxon>
        <taxon>Pseudomonadati</taxon>
        <taxon>Pseudomonadota</taxon>
        <taxon>Alphaproteobacteria</taxon>
        <taxon>Rhodobacterales</taxon>
        <taxon>Roseobacteraceae</taxon>
        <taxon>Pseudosulfitobacter</taxon>
    </lineage>
</organism>
<dbReference type="EMBL" id="JAFBWN010000035">
    <property type="protein sequence ID" value="MBM2357383.1"/>
    <property type="molecule type" value="Genomic_DNA"/>
</dbReference>
<protein>
    <submittedName>
        <fullName evidence="8">CoA ester lyase</fullName>
    </submittedName>
</protein>
<dbReference type="PANTHER" id="PTHR32308">
    <property type="entry name" value="LYASE BETA SUBUNIT, PUTATIVE (AFU_ORTHOLOGUE AFUA_4G13030)-RELATED"/>
    <property type="match status" value="1"/>
</dbReference>
<evidence type="ECO:0000313" key="8">
    <source>
        <dbReference type="EMBL" id="MBM2357383.1"/>
    </source>
</evidence>
<dbReference type="SUPFAM" id="SSF51621">
    <property type="entry name" value="Phosphoenolpyruvate/pyruvate domain"/>
    <property type="match status" value="1"/>
</dbReference>
<reference evidence="8" key="1">
    <citation type="submission" date="2021-01" db="EMBL/GenBank/DDBJ databases">
        <title>Diatom-associated Roseobacters Show Island Model of Population Structure.</title>
        <authorList>
            <person name="Qu L."/>
            <person name="Feng X."/>
            <person name="Chen Y."/>
            <person name="Li L."/>
            <person name="Wang X."/>
            <person name="Hu Z."/>
            <person name="Wang H."/>
            <person name="Luo H."/>
        </authorList>
    </citation>
    <scope>NUCLEOTIDE SEQUENCE</scope>
    <source>
        <strain evidence="8">SM26-45</strain>
    </source>
</reference>
<comment type="cofactor">
    <cofactor evidence="1">
        <name>Mg(2+)</name>
        <dbReference type="ChEBI" id="CHEBI:18420"/>
    </cofactor>
</comment>
<dbReference type="InterPro" id="IPR005000">
    <property type="entry name" value="Aldolase/citrate-lyase_domain"/>
</dbReference>
<dbReference type="InterPro" id="IPR011206">
    <property type="entry name" value="Citrate_lyase_beta/mcl1/mcl2"/>
</dbReference>
<dbReference type="PIRSF" id="PIRSF015582">
    <property type="entry name" value="Cit_lyase_B"/>
    <property type="match status" value="1"/>
</dbReference>
<gene>
    <name evidence="8" type="ORF">JQX14_22795</name>
</gene>
<dbReference type="AlphaFoldDB" id="A0A9Q2N7K5"/>